<dbReference type="GO" id="GO:0062054">
    <property type="term" value="F:fluoride channel activity"/>
    <property type="evidence" value="ECO:0007669"/>
    <property type="project" value="UniProtKB-UniRule"/>
</dbReference>
<keyword evidence="7 12" id="KW-0406">Ion transport</keyword>
<evidence type="ECO:0000313" key="14">
    <source>
        <dbReference type="Proteomes" id="UP000586119"/>
    </source>
</evidence>
<dbReference type="HAMAP" id="MF_00454">
    <property type="entry name" value="FluC"/>
    <property type="match status" value="1"/>
</dbReference>
<dbReference type="AlphaFoldDB" id="A0A7Z0RVE0"/>
<comment type="catalytic activity">
    <reaction evidence="11">
        <text>fluoride(in) = fluoride(out)</text>
        <dbReference type="Rhea" id="RHEA:76159"/>
        <dbReference type="ChEBI" id="CHEBI:17051"/>
    </reaction>
    <physiologicalReaction direction="left-to-right" evidence="11">
        <dbReference type="Rhea" id="RHEA:76160"/>
    </physiologicalReaction>
</comment>
<evidence type="ECO:0000256" key="8">
    <source>
        <dbReference type="ARBA" id="ARBA00023136"/>
    </source>
</evidence>
<keyword evidence="2 12" id="KW-1003">Cell membrane</keyword>
<comment type="activity regulation">
    <text evidence="12">Na(+) is not transported, but it plays an essential structural role and its presence is essential for fluoride channel function.</text>
</comment>
<feature type="binding site" evidence="12">
    <location>
        <position position="82"/>
    </location>
    <ligand>
        <name>Na(+)</name>
        <dbReference type="ChEBI" id="CHEBI:29101"/>
        <note>structural</note>
    </ligand>
</feature>
<name>A0A7Z0RVE0_9GAMM</name>
<dbReference type="Pfam" id="PF02537">
    <property type="entry name" value="CRCB"/>
    <property type="match status" value="1"/>
</dbReference>
<evidence type="ECO:0000256" key="12">
    <source>
        <dbReference type="HAMAP-Rule" id="MF_00454"/>
    </source>
</evidence>
<accession>A0A7Z0RVE0</accession>
<evidence type="ECO:0000256" key="10">
    <source>
        <dbReference type="ARBA" id="ARBA00035120"/>
    </source>
</evidence>
<evidence type="ECO:0000256" key="7">
    <source>
        <dbReference type="ARBA" id="ARBA00023065"/>
    </source>
</evidence>
<feature type="transmembrane region" description="Helical" evidence="12">
    <location>
        <begin position="104"/>
        <end position="123"/>
    </location>
</feature>
<comment type="subcellular location">
    <subcellularLocation>
        <location evidence="1 12">Cell membrane</location>
        <topology evidence="1 12">Multi-pass membrane protein</topology>
    </subcellularLocation>
</comment>
<evidence type="ECO:0000256" key="11">
    <source>
        <dbReference type="ARBA" id="ARBA00035585"/>
    </source>
</evidence>
<comment type="function">
    <text evidence="12">Fluoride-specific ion channel. Important for reducing fluoride concentration in the cell, thus reducing its toxicity.</text>
</comment>
<dbReference type="PANTHER" id="PTHR28259:SF1">
    <property type="entry name" value="FLUORIDE EXPORT PROTEIN 1-RELATED"/>
    <property type="match status" value="1"/>
</dbReference>
<feature type="transmembrane region" description="Helical" evidence="12">
    <location>
        <begin position="70"/>
        <end position="92"/>
    </location>
</feature>
<dbReference type="RefSeq" id="WP_179930451.1">
    <property type="nucleotide sequence ID" value="NZ_JACCDF010000008.1"/>
</dbReference>
<evidence type="ECO:0000256" key="6">
    <source>
        <dbReference type="ARBA" id="ARBA00023053"/>
    </source>
</evidence>
<evidence type="ECO:0000256" key="3">
    <source>
        <dbReference type="ARBA" id="ARBA00022519"/>
    </source>
</evidence>
<keyword evidence="14" id="KW-1185">Reference proteome</keyword>
<comment type="caution">
    <text evidence="13">The sequence shown here is derived from an EMBL/GenBank/DDBJ whole genome shotgun (WGS) entry which is preliminary data.</text>
</comment>
<evidence type="ECO:0000256" key="9">
    <source>
        <dbReference type="ARBA" id="ARBA00023303"/>
    </source>
</evidence>
<keyword evidence="3" id="KW-0997">Cell inner membrane</keyword>
<keyword evidence="9 12" id="KW-0407">Ion channel</keyword>
<dbReference type="Proteomes" id="UP000586119">
    <property type="component" value="Unassembled WGS sequence"/>
</dbReference>
<keyword evidence="12" id="KW-0813">Transport</keyword>
<organism evidence="13 14">
    <name type="scientific">Vreelandella salicampi</name>
    <dbReference type="NCBI Taxonomy" id="1449798"/>
    <lineage>
        <taxon>Bacteria</taxon>
        <taxon>Pseudomonadati</taxon>
        <taxon>Pseudomonadota</taxon>
        <taxon>Gammaproteobacteria</taxon>
        <taxon>Oceanospirillales</taxon>
        <taxon>Halomonadaceae</taxon>
        <taxon>Vreelandella</taxon>
    </lineage>
</organism>
<keyword evidence="6 12" id="KW-0915">Sodium</keyword>
<sequence>MLTVTGLIGVMFGGAAGAMLRLWVGNVVSRRAGTRFPWGTLTVNLSAAFLLGAAFGAWQAFTVSLDGLGWGIAAVGLLGGYSTVSSLSLQTLTLWQQTRRQASAGYLLTSVAGGIALVALGYVTGSATSDMFMQVLG</sequence>
<dbReference type="PANTHER" id="PTHR28259">
    <property type="entry name" value="FLUORIDE EXPORT PROTEIN 1-RELATED"/>
    <property type="match status" value="1"/>
</dbReference>
<keyword evidence="5 12" id="KW-1133">Transmembrane helix</keyword>
<evidence type="ECO:0000256" key="5">
    <source>
        <dbReference type="ARBA" id="ARBA00022989"/>
    </source>
</evidence>
<keyword evidence="8 12" id="KW-0472">Membrane</keyword>
<evidence type="ECO:0000256" key="4">
    <source>
        <dbReference type="ARBA" id="ARBA00022692"/>
    </source>
</evidence>
<dbReference type="EMBL" id="JACCDF010000008">
    <property type="protein sequence ID" value="NYS61120.1"/>
    <property type="molecule type" value="Genomic_DNA"/>
</dbReference>
<dbReference type="InterPro" id="IPR003691">
    <property type="entry name" value="FluC"/>
</dbReference>
<evidence type="ECO:0000313" key="13">
    <source>
        <dbReference type="EMBL" id="NYS61120.1"/>
    </source>
</evidence>
<gene>
    <name evidence="12" type="primary">fluC</name>
    <name evidence="12" type="synonym">crcB</name>
    <name evidence="13" type="ORF">HZS81_10180</name>
</gene>
<evidence type="ECO:0000256" key="1">
    <source>
        <dbReference type="ARBA" id="ARBA00004651"/>
    </source>
</evidence>
<dbReference type="GO" id="GO:0005886">
    <property type="term" value="C:plasma membrane"/>
    <property type="evidence" value="ECO:0007669"/>
    <property type="project" value="UniProtKB-SubCell"/>
</dbReference>
<proteinExistence type="inferred from homology"/>
<evidence type="ECO:0000256" key="2">
    <source>
        <dbReference type="ARBA" id="ARBA00022475"/>
    </source>
</evidence>
<comment type="similarity">
    <text evidence="10 12">Belongs to the fluoride channel Fluc/FEX (TC 1.A.43) family.</text>
</comment>
<dbReference type="GO" id="GO:0140114">
    <property type="term" value="P:cellular detoxification of fluoride"/>
    <property type="evidence" value="ECO:0007669"/>
    <property type="project" value="UniProtKB-UniRule"/>
</dbReference>
<reference evidence="13 14" key="1">
    <citation type="journal article" date="2015" name="Int. J. Syst. Evol. Microbiol.">
        <title>Halomonas salicampi sp. nov., a halotolerant and alkalitolerant bacterium isolated from a saltern soil.</title>
        <authorList>
            <person name="Lee J.C."/>
            <person name="Kim Y.S."/>
            <person name="Yun B.S."/>
            <person name="Whang K.S."/>
        </authorList>
    </citation>
    <scope>NUCLEOTIDE SEQUENCE [LARGE SCALE GENOMIC DNA]</scope>
    <source>
        <strain evidence="13 14">BH103</strain>
    </source>
</reference>
<keyword evidence="12" id="KW-0479">Metal-binding</keyword>
<protein>
    <recommendedName>
        <fullName evidence="12">Fluoride-specific ion channel FluC</fullName>
    </recommendedName>
</protein>
<feature type="binding site" evidence="12">
    <location>
        <position position="79"/>
    </location>
    <ligand>
        <name>Na(+)</name>
        <dbReference type="ChEBI" id="CHEBI:29101"/>
        <note>structural</note>
    </ligand>
</feature>
<feature type="transmembrane region" description="Helical" evidence="12">
    <location>
        <begin position="6"/>
        <end position="24"/>
    </location>
</feature>
<dbReference type="GO" id="GO:0046872">
    <property type="term" value="F:metal ion binding"/>
    <property type="evidence" value="ECO:0007669"/>
    <property type="project" value="UniProtKB-KW"/>
</dbReference>
<keyword evidence="4 12" id="KW-0812">Transmembrane</keyword>
<feature type="transmembrane region" description="Helical" evidence="12">
    <location>
        <begin position="36"/>
        <end position="58"/>
    </location>
</feature>